<evidence type="ECO:0000256" key="2">
    <source>
        <dbReference type="ARBA" id="ARBA00022737"/>
    </source>
</evidence>
<dbReference type="Gene3D" id="1.20.900.10">
    <property type="entry name" value="Dbl homology (DH) domain"/>
    <property type="match status" value="1"/>
</dbReference>
<dbReference type="PROSITE" id="PS50010">
    <property type="entry name" value="DH_2"/>
    <property type="match status" value="1"/>
</dbReference>
<dbReference type="Gene3D" id="2.30.42.10">
    <property type="match status" value="1"/>
</dbReference>
<dbReference type="InterPro" id="IPR003116">
    <property type="entry name" value="RBD_dom"/>
</dbReference>
<dbReference type="InterPro" id="IPR036034">
    <property type="entry name" value="PDZ_sf"/>
</dbReference>
<dbReference type="Pfam" id="PF00621">
    <property type="entry name" value="RhoGEF"/>
    <property type="match status" value="1"/>
</dbReference>
<protein>
    <submittedName>
        <fullName evidence="5">Still life, isoform SIF type 1-like isoform X3</fullName>
    </submittedName>
</protein>
<dbReference type="InterPro" id="IPR041681">
    <property type="entry name" value="PH_9"/>
</dbReference>
<dbReference type="GO" id="GO:0007264">
    <property type="term" value="P:small GTPase-mediated signal transduction"/>
    <property type="evidence" value="ECO:0007669"/>
    <property type="project" value="InterPro"/>
</dbReference>
<keyword evidence="1" id="KW-0344">Guanine-nucleotide releasing factor</keyword>
<feature type="compositionally biased region" description="Polar residues" evidence="4">
    <location>
        <begin position="160"/>
        <end position="171"/>
    </location>
</feature>
<dbReference type="SUPFAM" id="SSF50729">
    <property type="entry name" value="PH domain-like"/>
    <property type="match status" value="3"/>
</dbReference>
<dbReference type="SMART" id="SM00233">
    <property type="entry name" value="PH"/>
    <property type="match status" value="2"/>
</dbReference>
<dbReference type="InterPro" id="IPR035899">
    <property type="entry name" value="DBL_dom_sf"/>
</dbReference>
<dbReference type="InterPro" id="IPR000219">
    <property type="entry name" value="DH_dom"/>
</dbReference>
<dbReference type="PROSITE" id="PS50003">
    <property type="entry name" value="PH_DOMAIN"/>
    <property type="match status" value="1"/>
</dbReference>
<organism evidence="5 6">
    <name type="scientific">Paramuricea clavata</name>
    <name type="common">Red gorgonian</name>
    <name type="synonym">Violescent sea-whip</name>
    <dbReference type="NCBI Taxonomy" id="317549"/>
    <lineage>
        <taxon>Eukaryota</taxon>
        <taxon>Metazoa</taxon>
        <taxon>Cnidaria</taxon>
        <taxon>Anthozoa</taxon>
        <taxon>Octocorallia</taxon>
        <taxon>Malacalcyonacea</taxon>
        <taxon>Plexauridae</taxon>
        <taxon>Paramuricea</taxon>
    </lineage>
</organism>
<dbReference type="Proteomes" id="UP001152795">
    <property type="component" value="Unassembled WGS sequence"/>
</dbReference>
<keyword evidence="3" id="KW-0175">Coiled coil</keyword>
<dbReference type="InterPro" id="IPR011993">
    <property type="entry name" value="PH-like_dom_sf"/>
</dbReference>
<feature type="region of interest" description="Disordered" evidence="4">
    <location>
        <begin position="563"/>
        <end position="582"/>
    </location>
</feature>
<dbReference type="InterPro" id="IPR043537">
    <property type="entry name" value="Tiam1/Tiam2/Sif"/>
</dbReference>
<evidence type="ECO:0000313" key="6">
    <source>
        <dbReference type="Proteomes" id="UP001152795"/>
    </source>
</evidence>
<dbReference type="Pfam" id="PF23014">
    <property type="entry name" value="PH_Tiam1"/>
    <property type="match status" value="1"/>
</dbReference>
<dbReference type="PROSITE" id="PS50898">
    <property type="entry name" value="RBD"/>
    <property type="match status" value="1"/>
</dbReference>
<dbReference type="InterPro" id="IPR001478">
    <property type="entry name" value="PDZ"/>
</dbReference>
<dbReference type="Pfam" id="PF15410">
    <property type="entry name" value="PH_9"/>
    <property type="match status" value="1"/>
</dbReference>
<dbReference type="SMART" id="SM00325">
    <property type="entry name" value="RhoGEF"/>
    <property type="match status" value="1"/>
</dbReference>
<evidence type="ECO:0000256" key="4">
    <source>
        <dbReference type="SAM" id="MobiDB-lite"/>
    </source>
</evidence>
<sequence>MSCKVKWFKALKQGSHEEENEIEVGSQELNQIDDLDNSWEPSQDGIIAELRILAEVNVLCTSEQGAEWVPLIDSLIPIDATNTQDIASGTSVIHLGADGGEETSLDLQITLSESKLKKCSECFVRWKDVQNGKVWGLNFLSEQEALEFMSFCEDSCCNVSSGASSQSFNRKSTSSLSSSLNQRDFPPKASYSPRQPPGQDTNMPQGEAIFKNNRGRRFPGKTECTDSGVGEDEVQETAQDDFNFTEFNYFREMEIFHSAVNEKYLSKDKARIEDENINRAADTSSGGLRRSGWLSMKHILICGRNGRVEQASHRKWKNYWVILKDNELNLYQCDEKDVGSIDMNTPSVVVKVDGCLAQAIPEHVKLENVFGLSTKYGDAFYFQGSSQSEVEGWISSLHSTSAVQFVGSRGKEQTRWLLTSKLEKIQENIESDCKLKKMAELQLTVVTDSKNKQVITEQISKWEQNFEKLSLELYKLQCYLSAVSGCSPPSPQHVLASASKTTKQNMSRLGVFSVTSFHSLVCCRENGGTHLGTGVKVKRSKSGAGYGRLKSALMSSLKITDSSTASKVREQHSPKLARNENEADARDDISMVSDMSDWKQMGNFLRVELPGHGSTVVSMKEDMTFQDVVLAVTSKRQLDPEMYFIMFGVEKRSQIEYYTPQEQTFIEDQKFGVLKLCKKSEYTVQLTKTNENCDINYGLSLKVENDQMIVSRVLDGSAGYLSGILEGDEILSVNNIDIEQAKDDIVDLQNALAEPFISLRLRSLREEVPEQIRKTTESFISTLVCPPPPRTSSSEYLDLAELIVPPPELDDISGVKENPARNSCLVEDDGVSVNVLLQSAEEVTTFCRQHDFLREIEKHTELSDAEKLRRIISELVDTEKNYLKDVQTLLKRYLEPLRHEKFLPTEEVNSLAENVSQILDFQSSFCCEIQQLIDCEEDFKNINEVGLFQNVIYGVGEAFLQYADKFKLYSSFCVTHSRIIHMLQPGSNDALEEFLNARNPKQQHSSKLESYLIKPIQRVLKYPLLLNGMSKLLDKESDEYTCLSEAINALENVAEHINEMQNITEKFLPIFQELASVTPGVNVSDVDVDKLVLHQKVTWLNSPETMKASSLRWSPAPLRKMKNETSVRCFVFPKAVILIQLERRQKKRDKSFKGSLKVSEEINFKTLIPMSSLTLRDNSWCDKDLFSAWELVDVSGPRDGNGQQETLYLLSSGNSEERNETVRAIKDAVRDSMLEDSNYLSRRKPSITSILSTTSIHLAFPSDPAYLRSRSFSESRRAKSKSLGRQYSAVEVEMFREDRR</sequence>
<dbReference type="SUPFAM" id="SSF50156">
    <property type="entry name" value="PDZ domain-like"/>
    <property type="match status" value="1"/>
</dbReference>
<dbReference type="GO" id="GO:0005085">
    <property type="term" value="F:guanyl-nucleotide exchange factor activity"/>
    <property type="evidence" value="ECO:0007669"/>
    <property type="project" value="UniProtKB-KW"/>
</dbReference>
<dbReference type="InterPro" id="IPR001849">
    <property type="entry name" value="PH_domain"/>
</dbReference>
<feature type="compositionally biased region" description="Basic and acidic residues" evidence="4">
    <location>
        <begin position="567"/>
        <end position="582"/>
    </location>
</feature>
<feature type="coiled-coil region" evidence="3">
    <location>
        <begin position="1033"/>
        <end position="1066"/>
    </location>
</feature>
<dbReference type="Pfam" id="PF18385">
    <property type="entry name" value="Tiam_CC_Ex"/>
    <property type="match status" value="1"/>
</dbReference>
<keyword evidence="6" id="KW-1185">Reference proteome</keyword>
<reference evidence="5" key="1">
    <citation type="submission" date="2020-04" db="EMBL/GenBank/DDBJ databases">
        <authorList>
            <person name="Alioto T."/>
            <person name="Alioto T."/>
            <person name="Gomez Garrido J."/>
        </authorList>
    </citation>
    <scope>NUCLEOTIDE SEQUENCE</scope>
    <source>
        <strain evidence="5">A484AB</strain>
    </source>
</reference>
<evidence type="ECO:0000313" key="5">
    <source>
        <dbReference type="EMBL" id="CAB3977475.1"/>
    </source>
</evidence>
<name>A0A7D9H8Q8_PARCT</name>
<dbReference type="CDD" id="cd00160">
    <property type="entry name" value="RhoGEF"/>
    <property type="match status" value="1"/>
</dbReference>
<accession>A0A7D9H8Q8</accession>
<dbReference type="PROSITE" id="PS50106">
    <property type="entry name" value="PDZ"/>
    <property type="match status" value="1"/>
</dbReference>
<dbReference type="Pfam" id="PF00595">
    <property type="entry name" value="PDZ"/>
    <property type="match status" value="1"/>
</dbReference>
<evidence type="ECO:0000256" key="1">
    <source>
        <dbReference type="ARBA" id="ARBA00022658"/>
    </source>
</evidence>
<feature type="region of interest" description="Disordered" evidence="4">
    <location>
        <begin position="160"/>
        <end position="215"/>
    </location>
</feature>
<evidence type="ECO:0000256" key="3">
    <source>
        <dbReference type="SAM" id="Coils"/>
    </source>
</evidence>
<dbReference type="PANTHER" id="PTHR46001:SF3">
    <property type="entry name" value="PROTEIN STILL LIFE, ISOFORM SIF TYPE 1"/>
    <property type="match status" value="1"/>
</dbReference>
<dbReference type="Gene3D" id="2.30.29.30">
    <property type="entry name" value="Pleckstrin-homology domain (PH domain)/Phosphotyrosine-binding domain (PTB)"/>
    <property type="match status" value="3"/>
</dbReference>
<keyword evidence="2" id="KW-0677">Repeat</keyword>
<dbReference type="OrthoDB" id="8059989at2759"/>
<dbReference type="SMART" id="SM00228">
    <property type="entry name" value="PDZ"/>
    <property type="match status" value="1"/>
</dbReference>
<proteinExistence type="predicted"/>
<dbReference type="InterPro" id="IPR040655">
    <property type="entry name" value="TIAM1_CC-Ex"/>
</dbReference>
<dbReference type="SUPFAM" id="SSF48065">
    <property type="entry name" value="DBL homology domain (DH-domain)"/>
    <property type="match status" value="1"/>
</dbReference>
<dbReference type="Gene3D" id="6.10.140.680">
    <property type="match status" value="1"/>
</dbReference>
<gene>
    <name evidence="5" type="ORF">PACLA_8A057401</name>
</gene>
<comment type="caution">
    <text evidence="5">The sequence shown here is derived from an EMBL/GenBank/DDBJ whole genome shotgun (WGS) entry which is preliminary data.</text>
</comment>
<dbReference type="PANTHER" id="PTHR46001">
    <property type="entry name" value="TIAM (MAMMALIAN TUMOR INVASION AND METASTASIS FACTOR) HOMOLOG"/>
    <property type="match status" value="1"/>
</dbReference>
<dbReference type="InterPro" id="IPR055230">
    <property type="entry name" value="PH_Tiam1/2"/>
</dbReference>
<dbReference type="EMBL" id="CACRXK020000050">
    <property type="protein sequence ID" value="CAB3977475.1"/>
    <property type="molecule type" value="Genomic_DNA"/>
</dbReference>